<protein>
    <recommendedName>
        <fullName evidence="3">Periplasmic protein</fullName>
    </recommendedName>
</protein>
<reference evidence="1 2" key="1">
    <citation type="submission" date="2018-05" db="EMBL/GenBank/DDBJ databases">
        <title>Antimicrobial susceptibility testing and genomic analysis of Arcobacter skirrowii strains and one Arcobacter butzleri isolated from German poultry farms.</title>
        <authorList>
            <person name="Haenel I."/>
            <person name="Hotzel H."/>
            <person name="Tomaso H."/>
            <person name="Busch A."/>
        </authorList>
    </citation>
    <scope>NUCLEOTIDE SEQUENCE [LARGE SCALE GENOMIC DNA]</scope>
    <source>
        <strain evidence="2">v</strain>
    </source>
</reference>
<name>A0A2U2C3I3_9BACT</name>
<comment type="caution">
    <text evidence="1">The sequence shown here is derived from an EMBL/GenBank/DDBJ whole genome shotgun (WGS) entry which is preliminary data.</text>
</comment>
<organism evidence="1 2">
    <name type="scientific">Aliarcobacter skirrowii</name>
    <dbReference type="NCBI Taxonomy" id="28200"/>
    <lineage>
        <taxon>Bacteria</taxon>
        <taxon>Pseudomonadati</taxon>
        <taxon>Campylobacterota</taxon>
        <taxon>Epsilonproteobacteria</taxon>
        <taxon>Campylobacterales</taxon>
        <taxon>Arcobacteraceae</taxon>
        <taxon>Aliarcobacter</taxon>
    </lineage>
</organism>
<dbReference type="EMBL" id="QEYI01000001">
    <property type="protein sequence ID" value="PWE23586.1"/>
    <property type="molecule type" value="Genomic_DNA"/>
</dbReference>
<evidence type="ECO:0008006" key="3">
    <source>
        <dbReference type="Google" id="ProtNLM"/>
    </source>
</evidence>
<dbReference type="AlphaFoldDB" id="A0A2U2C3I3"/>
<accession>A0A2U2C3I3</accession>
<gene>
    <name evidence="1" type="ORF">DF188_02635</name>
</gene>
<proteinExistence type="predicted"/>
<evidence type="ECO:0000313" key="1">
    <source>
        <dbReference type="EMBL" id="PWE23586.1"/>
    </source>
</evidence>
<dbReference type="STRING" id="28200.GCA_001572935_01704"/>
<dbReference type="Proteomes" id="UP000245014">
    <property type="component" value="Unassembled WGS sequence"/>
</dbReference>
<evidence type="ECO:0000313" key="2">
    <source>
        <dbReference type="Proteomes" id="UP000245014"/>
    </source>
</evidence>
<sequence>MMKKILFTIILALSLKADVNQAIYNMIDSEDYNTHLNLINHIFKDQSNFYKDGNIDYIKISEELDKNGLLKLNYNEIKDIEVTFTFSSSPKKSFKNITDILKAIGNQHFITKNQATNGEQLFWSIKLKTAAAINPLRLSLELQNANCRVLKIRREAEDKWSYFIDSSNSTLYKVEDLVNNSSLSLRKPTKPYMIELSNSEILSIETRSGTIWHPNVVFYDDELNILRVFEKEKRYSNLRLNVPSEARFVKIDDFYALTNIRNGLNITKE</sequence>